<dbReference type="PROSITE" id="PS01215">
    <property type="entry name" value="MRP"/>
    <property type="match status" value="1"/>
</dbReference>
<reference evidence="7 8" key="1">
    <citation type="journal article" date="2023" name="ISME J.">
        <title>Cultivation and genomic characterization of novel and ubiquitous marine nitrite-oxidizing bacteria from the Nitrospirales.</title>
        <authorList>
            <person name="Mueller A.J."/>
            <person name="Daebeler A."/>
            <person name="Herbold C.W."/>
            <person name="Kirkegaard R.H."/>
            <person name="Daims H."/>
        </authorList>
    </citation>
    <scope>NUCLEOTIDE SEQUENCE [LARGE SCALE GENOMIC DNA]</scope>
    <source>
        <strain evidence="7 8">EB</strain>
    </source>
</reference>
<keyword evidence="4 6" id="KW-0408">Iron</keyword>
<keyword evidence="6" id="KW-0378">Hydrolase</keyword>
<dbReference type="HAMAP" id="MF_02040">
    <property type="entry name" value="Mrp_NBP35"/>
    <property type="match status" value="1"/>
</dbReference>
<dbReference type="InterPro" id="IPR000808">
    <property type="entry name" value="Mrp-like_CS"/>
</dbReference>
<sequence length="295" mass="31040">MSDEQAQQPAPPPQPEPEKLLPGVKYIVAISSGKGGVGKSTVSTNLAVALAQSGAKVGLMDADIYGPNIPMMMGVSGPGGKEGEKILPGEAHGVKVISMAFFVPEETAVVWRGPMVHTAVTQFFRDVLWGDLDYLLIDLPPGTGDAQLSLSQLVPMTGAIAVTTPQEVSLYDVRKGLRMFQKVNVPLLGVIENMSSFICGHCGHQTDIFSHGGGEQAAKKFEIPFLGRVPLDPAIRECGDAGTPIVVANPESPQSKAFAEIAEALRKQIEGEGGAKSGASIGDMLKKLKEPMGLN</sequence>
<dbReference type="CDD" id="cd02037">
    <property type="entry name" value="Mrp_NBP35"/>
    <property type="match status" value="1"/>
</dbReference>
<keyword evidence="1 6" id="KW-0479">Metal-binding</keyword>
<dbReference type="RefSeq" id="WP_313832435.1">
    <property type="nucleotide sequence ID" value="NZ_JAQOUE010000001.1"/>
</dbReference>
<dbReference type="Pfam" id="PF10609">
    <property type="entry name" value="ParA"/>
    <property type="match status" value="1"/>
</dbReference>
<organism evidence="7 8">
    <name type="scientific">Candidatus Nitronereus thalassa</name>
    <dbReference type="NCBI Taxonomy" id="3020898"/>
    <lineage>
        <taxon>Bacteria</taxon>
        <taxon>Pseudomonadati</taxon>
        <taxon>Nitrospirota</taxon>
        <taxon>Nitrospiria</taxon>
        <taxon>Nitrospirales</taxon>
        <taxon>Nitrospiraceae</taxon>
        <taxon>Candidatus Nitronereus</taxon>
    </lineage>
</organism>
<comment type="caution">
    <text evidence="7">The sequence shown here is derived from an EMBL/GenBank/DDBJ whole genome shotgun (WGS) entry which is preliminary data.</text>
</comment>
<evidence type="ECO:0000313" key="8">
    <source>
        <dbReference type="Proteomes" id="UP001250932"/>
    </source>
</evidence>
<evidence type="ECO:0000256" key="6">
    <source>
        <dbReference type="HAMAP-Rule" id="MF_02040"/>
    </source>
</evidence>
<dbReference type="InterPro" id="IPR027417">
    <property type="entry name" value="P-loop_NTPase"/>
</dbReference>
<name>A0ABU3K6R0_9BACT</name>
<evidence type="ECO:0000256" key="1">
    <source>
        <dbReference type="ARBA" id="ARBA00022723"/>
    </source>
</evidence>
<keyword evidence="8" id="KW-1185">Reference proteome</keyword>
<dbReference type="InterPro" id="IPR019591">
    <property type="entry name" value="Mrp/NBP35_ATP-bd"/>
</dbReference>
<evidence type="ECO:0000256" key="3">
    <source>
        <dbReference type="ARBA" id="ARBA00022840"/>
    </source>
</evidence>
<accession>A0ABU3K6R0</accession>
<dbReference type="SUPFAM" id="SSF52540">
    <property type="entry name" value="P-loop containing nucleoside triphosphate hydrolases"/>
    <property type="match status" value="1"/>
</dbReference>
<comment type="similarity">
    <text evidence="6">Belongs to the Mrp/NBP35 ATP-binding proteins family.</text>
</comment>
<feature type="binding site" evidence="6">
    <location>
        <begin position="33"/>
        <end position="40"/>
    </location>
    <ligand>
        <name>ATP</name>
        <dbReference type="ChEBI" id="CHEBI:30616"/>
    </ligand>
</feature>
<keyword evidence="3 6" id="KW-0067">ATP-binding</keyword>
<dbReference type="Proteomes" id="UP001250932">
    <property type="component" value="Unassembled WGS sequence"/>
</dbReference>
<protein>
    <recommendedName>
        <fullName evidence="6">Iron-sulfur cluster carrier protein</fullName>
    </recommendedName>
</protein>
<gene>
    <name evidence="7" type="ORF">PPG34_06910</name>
</gene>
<proteinExistence type="inferred from homology"/>
<dbReference type="InterPro" id="IPR033756">
    <property type="entry name" value="YlxH/NBP35"/>
</dbReference>
<dbReference type="EMBL" id="JAQOUE010000001">
    <property type="protein sequence ID" value="MDT7042078.1"/>
    <property type="molecule type" value="Genomic_DNA"/>
</dbReference>
<evidence type="ECO:0000313" key="7">
    <source>
        <dbReference type="EMBL" id="MDT7042078.1"/>
    </source>
</evidence>
<dbReference type="PANTHER" id="PTHR42961:SF2">
    <property type="entry name" value="IRON-SULFUR PROTEIN NUBPL"/>
    <property type="match status" value="1"/>
</dbReference>
<evidence type="ECO:0000256" key="5">
    <source>
        <dbReference type="ARBA" id="ARBA00023014"/>
    </source>
</evidence>
<dbReference type="PANTHER" id="PTHR42961">
    <property type="entry name" value="IRON-SULFUR PROTEIN NUBPL"/>
    <property type="match status" value="1"/>
</dbReference>
<comment type="subunit">
    <text evidence="6">Homodimer.</text>
</comment>
<comment type="function">
    <text evidence="6">Binds and transfers iron-sulfur (Fe-S) clusters to target apoproteins. Can hydrolyze ATP.</text>
</comment>
<dbReference type="InterPro" id="IPR044304">
    <property type="entry name" value="NUBPL-like"/>
</dbReference>
<dbReference type="GO" id="GO:0005524">
    <property type="term" value="F:ATP binding"/>
    <property type="evidence" value="ECO:0007669"/>
    <property type="project" value="UniProtKB-KW"/>
</dbReference>
<keyword evidence="2 6" id="KW-0547">Nucleotide-binding</keyword>
<dbReference type="Gene3D" id="3.40.50.300">
    <property type="entry name" value="P-loop containing nucleotide triphosphate hydrolases"/>
    <property type="match status" value="1"/>
</dbReference>
<evidence type="ECO:0000256" key="2">
    <source>
        <dbReference type="ARBA" id="ARBA00022741"/>
    </source>
</evidence>
<keyword evidence="5 6" id="KW-0411">Iron-sulfur</keyword>
<evidence type="ECO:0000256" key="4">
    <source>
        <dbReference type="ARBA" id="ARBA00023004"/>
    </source>
</evidence>